<keyword evidence="3" id="KW-1015">Disulfide bond</keyword>
<sequence>MRNIIFLTLSALCLSAVVAQDSNQEILISRGLVNYTDADLLSIYQSYGYEPDPSSERFQLFKSRLAKIIEHNSNPDKKYSQKINKLTFQTGSELKKFRASQNCSATAQANTRSFRKYDLSQLPQYVDWREKGVVTQVKNQGEDCGSCWAFAAVAALESHYALKTGKKPIQFSEQQLVDCARKFDTQGCDGGLPSKGFEYLAYAGGIQTEADYPYEGKDKKCRFNSSKAVAQVEKSFNITFQDENELIYHLANYGPVAIAYEVNDDFDNYKDGVFTSSNCSTDPEDVNHAVLAVGYNMTGKYFIVKNSWGKDWGMNGYFYIELGSNMCGLADCASYPIIDEDDDDNDDDDEADKHD</sequence>
<evidence type="ECO:0000259" key="5">
    <source>
        <dbReference type="SMART" id="SM00645"/>
    </source>
</evidence>
<dbReference type="Pfam" id="PF00112">
    <property type="entry name" value="Peptidase_C1"/>
    <property type="match status" value="1"/>
</dbReference>
<comment type="similarity">
    <text evidence="1">Belongs to the peptidase C1 family.</text>
</comment>
<dbReference type="SMART" id="SM00645">
    <property type="entry name" value="Pept_C1"/>
    <property type="match status" value="1"/>
</dbReference>
<keyword evidence="6" id="KW-0645">Protease</keyword>
<name>Q23EG6_TETTS</name>
<dbReference type="InterPro" id="IPR000668">
    <property type="entry name" value="Peptidase_C1A_C"/>
</dbReference>
<dbReference type="InParanoid" id="Q23EG6"/>
<dbReference type="RefSeq" id="XP_001015136.1">
    <property type="nucleotide sequence ID" value="XM_001015136.1"/>
</dbReference>
<keyword evidence="4" id="KW-0732">Signal</keyword>
<accession>Q23EG6</accession>
<reference evidence="7" key="1">
    <citation type="journal article" date="2006" name="PLoS Biol.">
        <title>Macronuclear genome sequence of the ciliate Tetrahymena thermophila, a model eukaryote.</title>
        <authorList>
            <person name="Eisen J.A."/>
            <person name="Coyne R.S."/>
            <person name="Wu M."/>
            <person name="Wu D."/>
            <person name="Thiagarajan M."/>
            <person name="Wortman J.R."/>
            <person name="Badger J.H."/>
            <person name="Ren Q."/>
            <person name="Amedeo P."/>
            <person name="Jones K.M."/>
            <person name="Tallon L.J."/>
            <person name="Delcher A.L."/>
            <person name="Salzberg S.L."/>
            <person name="Silva J.C."/>
            <person name="Haas B.J."/>
            <person name="Majoros W.H."/>
            <person name="Farzad M."/>
            <person name="Carlton J.M."/>
            <person name="Smith R.K. Jr."/>
            <person name="Garg J."/>
            <person name="Pearlman R.E."/>
            <person name="Karrer K.M."/>
            <person name="Sun L."/>
            <person name="Manning G."/>
            <person name="Elde N.C."/>
            <person name="Turkewitz A.P."/>
            <person name="Asai D.J."/>
            <person name="Wilkes D.E."/>
            <person name="Wang Y."/>
            <person name="Cai H."/>
            <person name="Collins K."/>
            <person name="Stewart B.A."/>
            <person name="Lee S.R."/>
            <person name="Wilamowska K."/>
            <person name="Weinberg Z."/>
            <person name="Ruzzo W.L."/>
            <person name="Wloga D."/>
            <person name="Gaertig J."/>
            <person name="Frankel J."/>
            <person name="Tsao C.-C."/>
            <person name="Gorovsky M.A."/>
            <person name="Keeling P.J."/>
            <person name="Waller R.F."/>
            <person name="Patron N.J."/>
            <person name="Cherry J.M."/>
            <person name="Stover N.A."/>
            <person name="Krieger C.J."/>
            <person name="del Toro C."/>
            <person name="Ryder H.F."/>
            <person name="Williamson S.C."/>
            <person name="Barbeau R.A."/>
            <person name="Hamilton E.P."/>
            <person name="Orias E."/>
        </authorList>
    </citation>
    <scope>NUCLEOTIDE SEQUENCE [LARGE SCALE GENOMIC DNA]</scope>
    <source>
        <strain evidence="7">SB210</strain>
    </source>
</reference>
<dbReference type="GeneID" id="7824847"/>
<dbReference type="Proteomes" id="UP000009168">
    <property type="component" value="Unassembled WGS sequence"/>
</dbReference>
<feature type="domain" description="Peptidase C1A papain C-terminal" evidence="5">
    <location>
        <begin position="122"/>
        <end position="337"/>
    </location>
</feature>
<feature type="chain" id="PRO_5018706353" evidence="4">
    <location>
        <begin position="20"/>
        <end position="355"/>
    </location>
</feature>
<evidence type="ECO:0000313" key="7">
    <source>
        <dbReference type="Proteomes" id="UP000009168"/>
    </source>
</evidence>
<dbReference type="InterPro" id="IPR013201">
    <property type="entry name" value="Prot_inhib_I29"/>
</dbReference>
<dbReference type="SUPFAM" id="SSF54001">
    <property type="entry name" value="Cysteine proteinases"/>
    <property type="match status" value="1"/>
</dbReference>
<dbReference type="Gene3D" id="3.90.70.10">
    <property type="entry name" value="Cysteine proteinases"/>
    <property type="match status" value="1"/>
</dbReference>
<dbReference type="Pfam" id="PF08246">
    <property type="entry name" value="Inhibitor_I29"/>
    <property type="match status" value="1"/>
</dbReference>
<dbReference type="InterPro" id="IPR039417">
    <property type="entry name" value="Peptidase_C1A_papain-like"/>
</dbReference>
<evidence type="ECO:0000256" key="2">
    <source>
        <dbReference type="ARBA" id="ARBA00023145"/>
    </source>
</evidence>
<feature type="signal peptide" evidence="4">
    <location>
        <begin position="1"/>
        <end position="19"/>
    </location>
</feature>
<dbReference type="KEGG" id="tet:TTHERM_01028740"/>
<dbReference type="GO" id="GO:0006508">
    <property type="term" value="P:proteolysis"/>
    <property type="evidence" value="ECO:0007669"/>
    <property type="project" value="UniProtKB-KW"/>
</dbReference>
<keyword evidence="7" id="KW-1185">Reference proteome</keyword>
<dbReference type="CDD" id="cd02248">
    <property type="entry name" value="Peptidase_C1A"/>
    <property type="match status" value="1"/>
</dbReference>
<dbReference type="EMBL" id="GG662710">
    <property type="protein sequence ID" value="EAR94891.1"/>
    <property type="molecule type" value="Genomic_DNA"/>
</dbReference>
<evidence type="ECO:0000256" key="3">
    <source>
        <dbReference type="ARBA" id="ARBA00023157"/>
    </source>
</evidence>
<evidence type="ECO:0000256" key="1">
    <source>
        <dbReference type="ARBA" id="ARBA00008455"/>
    </source>
</evidence>
<dbReference type="PANTHER" id="PTHR12411">
    <property type="entry name" value="CYSTEINE PROTEASE FAMILY C1-RELATED"/>
    <property type="match status" value="1"/>
</dbReference>
<dbReference type="FunFam" id="3.90.70.10:FF:000039">
    <property type="entry name" value="Cysteine proteinase 2, putative"/>
    <property type="match status" value="1"/>
</dbReference>
<dbReference type="GO" id="GO:0008234">
    <property type="term" value="F:cysteine-type peptidase activity"/>
    <property type="evidence" value="ECO:0007669"/>
    <property type="project" value="InterPro"/>
</dbReference>
<proteinExistence type="inferred from homology"/>
<dbReference type="InterPro" id="IPR013128">
    <property type="entry name" value="Peptidase_C1A"/>
</dbReference>
<protein>
    <submittedName>
        <fullName evidence="6">Papain family cysteine protease</fullName>
    </submittedName>
</protein>
<dbReference type="eggNOG" id="KOG1543">
    <property type="taxonomic scope" value="Eukaryota"/>
</dbReference>
<keyword evidence="6" id="KW-0378">Hydrolase</keyword>
<dbReference type="HOGENOM" id="CLU_012184_1_1_1"/>
<evidence type="ECO:0000256" key="4">
    <source>
        <dbReference type="SAM" id="SignalP"/>
    </source>
</evidence>
<dbReference type="InterPro" id="IPR025660">
    <property type="entry name" value="Pept_his_AS"/>
</dbReference>
<organism evidence="6 7">
    <name type="scientific">Tetrahymena thermophila (strain SB210)</name>
    <dbReference type="NCBI Taxonomy" id="312017"/>
    <lineage>
        <taxon>Eukaryota</taxon>
        <taxon>Sar</taxon>
        <taxon>Alveolata</taxon>
        <taxon>Ciliophora</taxon>
        <taxon>Intramacronucleata</taxon>
        <taxon>Oligohymenophorea</taxon>
        <taxon>Hymenostomatida</taxon>
        <taxon>Tetrahymenina</taxon>
        <taxon>Tetrahymenidae</taxon>
        <taxon>Tetrahymena</taxon>
    </lineage>
</organism>
<evidence type="ECO:0000313" key="6">
    <source>
        <dbReference type="EMBL" id="EAR94891.1"/>
    </source>
</evidence>
<dbReference type="OrthoDB" id="311783at2759"/>
<dbReference type="STRING" id="312017.Q23EG6"/>
<keyword evidence="2" id="KW-0865">Zymogen</keyword>
<gene>
    <name evidence="6" type="ORF">TTHERM_01028740</name>
</gene>
<dbReference type="PROSITE" id="PS00639">
    <property type="entry name" value="THIOL_PROTEASE_HIS"/>
    <property type="match status" value="1"/>
</dbReference>
<dbReference type="AlphaFoldDB" id="Q23EG6"/>
<dbReference type="PRINTS" id="PR00705">
    <property type="entry name" value="PAPAIN"/>
</dbReference>
<dbReference type="InterPro" id="IPR038765">
    <property type="entry name" value="Papain-like_cys_pep_sf"/>
</dbReference>